<evidence type="ECO:0000256" key="2">
    <source>
        <dbReference type="SAM" id="MobiDB-lite"/>
    </source>
</evidence>
<reference evidence="4 5" key="1">
    <citation type="submission" date="2018-11" db="EMBL/GenBank/DDBJ databases">
        <title>Genomic Encyclopedia of Type Strains, Phase IV (KMG-IV): sequencing the most valuable type-strain genomes for metagenomic binning, comparative biology and taxonomic classification.</title>
        <authorList>
            <person name="Goeker M."/>
        </authorList>
    </citation>
    <scope>NUCLEOTIDE SEQUENCE [LARGE SCALE GENOMIC DNA]</scope>
    <source>
        <strain evidence="4 5">DSM 16974</strain>
    </source>
</reference>
<dbReference type="AlphaFoldDB" id="A0A3N1NV92"/>
<accession>A0A3N1NV92</accession>
<dbReference type="Proteomes" id="UP000273643">
    <property type="component" value="Unassembled WGS sequence"/>
</dbReference>
<comment type="caution">
    <text evidence="4">The sequence shown here is derived from an EMBL/GenBank/DDBJ whole genome shotgun (WGS) entry which is preliminary data.</text>
</comment>
<keyword evidence="4" id="KW-0966">Cell projection</keyword>
<dbReference type="EMBL" id="RJUK01000001">
    <property type="protein sequence ID" value="ROQ20115.1"/>
    <property type="molecule type" value="Genomic_DNA"/>
</dbReference>
<proteinExistence type="predicted"/>
<dbReference type="Pfam" id="PF02120">
    <property type="entry name" value="Flg_hook"/>
    <property type="match status" value="1"/>
</dbReference>
<feature type="domain" description="Flagellar hook-length control protein-like C-terminal" evidence="3">
    <location>
        <begin position="414"/>
        <end position="488"/>
    </location>
</feature>
<evidence type="ECO:0000313" key="5">
    <source>
        <dbReference type="Proteomes" id="UP000273643"/>
    </source>
</evidence>
<protein>
    <submittedName>
        <fullName evidence="4">Flagellar hook-length control protein FliK</fullName>
    </submittedName>
</protein>
<dbReference type="Gene3D" id="3.30.750.140">
    <property type="match status" value="1"/>
</dbReference>
<feature type="region of interest" description="Disordered" evidence="2">
    <location>
        <begin position="1"/>
        <end position="25"/>
    </location>
</feature>
<dbReference type="InterPro" id="IPR021136">
    <property type="entry name" value="Flagellar_hook_control-like_C"/>
</dbReference>
<dbReference type="InterPro" id="IPR038610">
    <property type="entry name" value="FliK-like_C_sf"/>
</dbReference>
<feature type="coiled-coil region" evidence="1">
    <location>
        <begin position="448"/>
        <end position="482"/>
    </location>
</feature>
<evidence type="ECO:0000259" key="3">
    <source>
        <dbReference type="Pfam" id="PF02120"/>
    </source>
</evidence>
<keyword evidence="1" id="KW-0175">Coiled coil</keyword>
<evidence type="ECO:0000256" key="1">
    <source>
        <dbReference type="SAM" id="Coils"/>
    </source>
</evidence>
<evidence type="ECO:0000313" key="4">
    <source>
        <dbReference type="EMBL" id="ROQ20115.1"/>
    </source>
</evidence>
<keyword evidence="5" id="KW-1185">Reference proteome</keyword>
<keyword evidence="4" id="KW-0282">Flagellum</keyword>
<organism evidence="4 5">
    <name type="scientific">Marinimicrobium koreense</name>
    <dbReference type="NCBI Taxonomy" id="306545"/>
    <lineage>
        <taxon>Bacteria</taxon>
        <taxon>Pseudomonadati</taxon>
        <taxon>Pseudomonadota</taxon>
        <taxon>Gammaproteobacteria</taxon>
        <taxon>Cellvibrionales</taxon>
        <taxon>Cellvibrionaceae</taxon>
        <taxon>Marinimicrobium</taxon>
    </lineage>
</organism>
<keyword evidence="4" id="KW-0969">Cilium</keyword>
<sequence length="502" mass="55194">MVDKLSPTNPILPLTRPASGERPAGESGLMRLLTESLARSPASAVSAEVRQVAPVTAEQRQQLINRLVDTLLQWQSRPDSANRTQQLARLADEQQLLNAAQLKLVRLNVQQQNVVTYTDRPLKPGQQVAVYLAENRLWQLAAPKATSLSEAGGLQTGASAPRASDGPALLSEALRRALPMKDAPDLSPPLVRMDQLLNIRQQRTLFSSNLQQALRQAAQQLREPSQLTRPGALREALSESGVFLENKLLTALRPAARDAAGVGVASTQAERGGTDAAQRVLNGDWKGALLKVLHQVRTELSRLGQTPELMRGNELNLSALLEQVSARPAPELADRSLRTQLLQMVHQLTLHSLARIQVQQSQALTQQFAPADAGPAPQTLTLEVPMRLGQEVQPLLLRIEPEPEKDEAGKRSGKIRQWQVQLSFELPDAGTLHAQVTVRDQKVATRLWAEQEQTANTIRARLNDLQQRLEKEGIEVTQLECHTGAPPRPMTDIHYSLVDITT</sequence>
<name>A0A3N1NV92_9GAMM</name>
<dbReference type="RefSeq" id="WP_170162842.1">
    <property type="nucleotide sequence ID" value="NZ_RJUK01000001.1"/>
</dbReference>
<gene>
    <name evidence="4" type="ORF">EDC38_0711</name>
</gene>